<gene>
    <name evidence="1" type="ORF">GMARGA_LOCUS45057</name>
</gene>
<sequence length="82" mass="9807">NELGKEFCEYKGAKEYYRQSKLCKEQFYTIRFPSVKEGLECHHSEEDLDDKNKSDPDDYRINKIQQGIDIDKEKLKNKMITI</sequence>
<organism evidence="1 2">
    <name type="scientific">Gigaspora margarita</name>
    <dbReference type="NCBI Taxonomy" id="4874"/>
    <lineage>
        <taxon>Eukaryota</taxon>
        <taxon>Fungi</taxon>
        <taxon>Fungi incertae sedis</taxon>
        <taxon>Mucoromycota</taxon>
        <taxon>Glomeromycotina</taxon>
        <taxon>Glomeromycetes</taxon>
        <taxon>Diversisporales</taxon>
        <taxon>Gigasporaceae</taxon>
        <taxon>Gigaspora</taxon>
    </lineage>
</organism>
<feature type="non-terminal residue" evidence="1">
    <location>
        <position position="1"/>
    </location>
</feature>
<protein>
    <submittedName>
        <fullName evidence="1">5426_t:CDS:1</fullName>
    </submittedName>
</protein>
<accession>A0ABN7XN65</accession>
<reference evidence="1 2" key="1">
    <citation type="submission" date="2021-06" db="EMBL/GenBank/DDBJ databases">
        <authorList>
            <person name="Kallberg Y."/>
            <person name="Tangrot J."/>
            <person name="Rosling A."/>
        </authorList>
    </citation>
    <scope>NUCLEOTIDE SEQUENCE [LARGE SCALE GENOMIC DNA]</scope>
    <source>
        <strain evidence="1 2">120-4 pot B 10/14</strain>
    </source>
</reference>
<dbReference type="EMBL" id="CAJVQB010157533">
    <property type="protein sequence ID" value="CAG8856236.1"/>
    <property type="molecule type" value="Genomic_DNA"/>
</dbReference>
<dbReference type="Proteomes" id="UP000789901">
    <property type="component" value="Unassembled WGS sequence"/>
</dbReference>
<evidence type="ECO:0000313" key="2">
    <source>
        <dbReference type="Proteomes" id="UP000789901"/>
    </source>
</evidence>
<comment type="caution">
    <text evidence="1">The sequence shown here is derived from an EMBL/GenBank/DDBJ whole genome shotgun (WGS) entry which is preliminary data.</text>
</comment>
<name>A0ABN7XN65_GIGMA</name>
<feature type="non-terminal residue" evidence="1">
    <location>
        <position position="82"/>
    </location>
</feature>
<proteinExistence type="predicted"/>
<keyword evidence="2" id="KW-1185">Reference proteome</keyword>
<evidence type="ECO:0000313" key="1">
    <source>
        <dbReference type="EMBL" id="CAG8856236.1"/>
    </source>
</evidence>